<dbReference type="InterPro" id="IPR045063">
    <property type="entry name" value="Dynamin_N"/>
</dbReference>
<dbReference type="STRING" id="97359.A0A550CTC6"/>
<accession>A0A550CTC6</accession>
<dbReference type="Proteomes" id="UP000320762">
    <property type="component" value="Unassembled WGS sequence"/>
</dbReference>
<organism evidence="3 4">
    <name type="scientific">Schizophyllum amplum</name>
    <dbReference type="NCBI Taxonomy" id="97359"/>
    <lineage>
        <taxon>Eukaryota</taxon>
        <taxon>Fungi</taxon>
        <taxon>Dikarya</taxon>
        <taxon>Basidiomycota</taxon>
        <taxon>Agaricomycotina</taxon>
        <taxon>Agaricomycetes</taxon>
        <taxon>Agaricomycetidae</taxon>
        <taxon>Agaricales</taxon>
        <taxon>Schizophyllaceae</taxon>
        <taxon>Schizophyllum</taxon>
    </lineage>
</organism>
<protein>
    <recommendedName>
        <fullName evidence="2">Dynamin N-terminal domain-containing protein</fullName>
    </recommendedName>
</protein>
<dbReference type="Gene3D" id="3.40.50.300">
    <property type="entry name" value="P-loop containing nucleotide triphosphate hydrolases"/>
    <property type="match status" value="1"/>
</dbReference>
<reference evidence="3 4" key="1">
    <citation type="journal article" date="2019" name="New Phytol.">
        <title>Comparative genomics reveals unique wood-decay strategies and fruiting body development in the Schizophyllaceae.</title>
        <authorList>
            <person name="Almasi E."/>
            <person name="Sahu N."/>
            <person name="Krizsan K."/>
            <person name="Balint B."/>
            <person name="Kovacs G.M."/>
            <person name="Kiss B."/>
            <person name="Cseklye J."/>
            <person name="Drula E."/>
            <person name="Henrissat B."/>
            <person name="Nagy I."/>
            <person name="Chovatia M."/>
            <person name="Adam C."/>
            <person name="LaButti K."/>
            <person name="Lipzen A."/>
            <person name="Riley R."/>
            <person name="Grigoriev I.V."/>
            <person name="Nagy L.G."/>
        </authorList>
    </citation>
    <scope>NUCLEOTIDE SEQUENCE [LARGE SCALE GENOMIC DNA]</scope>
    <source>
        <strain evidence="3 4">NL-1724</strain>
    </source>
</reference>
<evidence type="ECO:0000256" key="1">
    <source>
        <dbReference type="SAM" id="Coils"/>
    </source>
</evidence>
<proteinExistence type="predicted"/>
<dbReference type="EMBL" id="VDMD01000002">
    <property type="protein sequence ID" value="TRM68042.1"/>
    <property type="molecule type" value="Genomic_DNA"/>
</dbReference>
<name>A0A550CTC6_9AGAR</name>
<dbReference type="OrthoDB" id="3598281at2759"/>
<keyword evidence="4" id="KW-1185">Reference proteome</keyword>
<dbReference type="PANTHER" id="PTHR36681">
    <property type="entry name" value="NUCLEAR GTPASE, GERMINAL CENTER-ASSOCIATED, TANDEM DUPLICATE 3"/>
    <property type="match status" value="1"/>
</dbReference>
<dbReference type="Pfam" id="PF00350">
    <property type="entry name" value="Dynamin_N"/>
    <property type="match status" value="1"/>
</dbReference>
<comment type="caution">
    <text evidence="3">The sequence shown here is derived from an EMBL/GenBank/DDBJ whole genome shotgun (WGS) entry which is preliminary data.</text>
</comment>
<dbReference type="SUPFAM" id="SSF52540">
    <property type="entry name" value="P-loop containing nucleoside triphosphate hydrolases"/>
    <property type="match status" value="1"/>
</dbReference>
<keyword evidence="1" id="KW-0175">Coiled coil</keyword>
<feature type="coiled-coil region" evidence="1">
    <location>
        <begin position="371"/>
        <end position="430"/>
    </location>
</feature>
<dbReference type="InterPro" id="IPR027417">
    <property type="entry name" value="P-loop_NTPase"/>
</dbReference>
<gene>
    <name evidence="3" type="ORF">BD626DRAFT_564911</name>
</gene>
<dbReference type="PANTHER" id="PTHR36681:SF3">
    <property type="entry name" value="NUCLEAR GTPASE, GERMINAL CENTER-ASSOCIATED, TANDEM DUPLICATE 3"/>
    <property type="match status" value="1"/>
</dbReference>
<sequence length="902" mass="99958">MQRRGIPTPYRAHSRGPIWDAVAAAEQVEAIVSTVEDATSSLDTSDMRKATWAGQADDTLSIKKPRYALSAASFTRSGDLAKDSSYSVPVAGGGKSSMLNALLGMDVVPTSGKQACTASPLRIEYHDSSVVSAQVTFLSRAEWMEELCNLFPAVLDEHGRIKTSEEIGKDGTAALQKLRVLCPSMTNEQIERWGMNPELFIEQNPDVHRHLGHTLSIEGTDAQAFQANISPFASSKDIHRGMGRRGKRNDSEPQAQLVWPLVRLISLRCNAVVLSTGAILLDLPGAGDSNRARVQVAEKWMKECKFVFIVAPIQRAVDDKIARDLLGDAFRYQMLNGRYDNRAITMLATKCDDVSAAEIIRELSLRSDPDFDDLCVRRDEVEEEFRELEELKTTIEEKGLIMDYDDYIAHSTLKKELDALERDRDAYCAKQRSAWIINAAQQDFRQGLYDIDGAMAEHRDPTGFDPSARTRDYSNVNLPVFTCSARDYMRLCGLVPGDSKRTTFSIVEDTGVPGVTHWIQTLTYSDRDKRAVRKLELGRVYCESVRNFCQQSGDNDDGSNPEHQSGDASALAVYGSYSSAPTPEGRTPASTAAQVGQYLSEELITLAKASASTICAQIKQILADVLMSGADRSVDAAVEVFRIWANSLHWQTLRAAFRGCGEYRGRTGSCDLNWAESESMLKHIAGTWHLVFSAHSIAPLAQSAKGIIDEAFGMVPESIGKREQCRAVHSACHDQARVAFEGLSDSSSLLLTEGQRDASRLLKPSIQKSLCPAYTRALGFYGKGSVQKQKDSFAKYLDRAKSNMFHKAGHEMLRRLDEATDELAQSLVDAMKRLAEQVELNMYTLWECGTIVDTRQVEARRRVFELTTRLIEQIDLWLQAAARTSLPNRLSRSLASLSVTSL</sequence>
<feature type="domain" description="Dynamin N-terminal" evidence="2">
    <location>
        <begin position="94"/>
        <end position="324"/>
    </location>
</feature>
<dbReference type="AlphaFoldDB" id="A0A550CTC6"/>
<evidence type="ECO:0000313" key="4">
    <source>
        <dbReference type="Proteomes" id="UP000320762"/>
    </source>
</evidence>
<evidence type="ECO:0000313" key="3">
    <source>
        <dbReference type="EMBL" id="TRM68042.1"/>
    </source>
</evidence>
<evidence type="ECO:0000259" key="2">
    <source>
        <dbReference type="Pfam" id="PF00350"/>
    </source>
</evidence>